<dbReference type="GeneID" id="104599967"/>
<gene>
    <name evidence="8" type="primary">LOC104599967</name>
</gene>
<dbReference type="RefSeq" id="XP_010261034.1">
    <property type="nucleotide sequence ID" value="XM_010262732.2"/>
</dbReference>
<dbReference type="PANTHER" id="PTHR43795">
    <property type="entry name" value="BIFUNCTIONAL ASPARTATE AMINOTRANSFERASE AND GLUTAMATE/ASPARTATE-PREPHENATE AMINOTRANSFERASE-RELATED"/>
    <property type="match status" value="1"/>
</dbReference>
<evidence type="ECO:0000256" key="3">
    <source>
        <dbReference type="ARBA" id="ARBA00022898"/>
    </source>
</evidence>
<dbReference type="FunCoup" id="A0A1U8A7J4">
    <property type="interactions" value="297"/>
</dbReference>
<evidence type="ECO:0000259" key="6">
    <source>
        <dbReference type="Pfam" id="PF04864"/>
    </source>
</evidence>
<dbReference type="InterPro" id="IPR015421">
    <property type="entry name" value="PyrdxlP-dep_Trfase_major"/>
</dbReference>
<evidence type="ECO:0000313" key="8">
    <source>
        <dbReference type="RefSeq" id="XP_010261034.1"/>
    </source>
</evidence>
<dbReference type="OrthoDB" id="2020362at2759"/>
<organism evidence="7 8">
    <name type="scientific">Nelumbo nucifera</name>
    <name type="common">Sacred lotus</name>
    <dbReference type="NCBI Taxonomy" id="4432"/>
    <lineage>
        <taxon>Eukaryota</taxon>
        <taxon>Viridiplantae</taxon>
        <taxon>Streptophyta</taxon>
        <taxon>Embryophyta</taxon>
        <taxon>Tracheophyta</taxon>
        <taxon>Spermatophyta</taxon>
        <taxon>Magnoliopsida</taxon>
        <taxon>Proteales</taxon>
        <taxon>Nelumbonaceae</taxon>
        <taxon>Nelumbo</taxon>
    </lineage>
</organism>
<evidence type="ECO:0000313" key="7">
    <source>
        <dbReference type="Proteomes" id="UP000189703"/>
    </source>
</evidence>
<dbReference type="InterPro" id="IPR015424">
    <property type="entry name" value="PyrdxlP-dep_Trfase"/>
</dbReference>
<dbReference type="GO" id="GO:0008483">
    <property type="term" value="F:transaminase activity"/>
    <property type="evidence" value="ECO:0000318"/>
    <property type="project" value="GO_Central"/>
</dbReference>
<dbReference type="Gene3D" id="3.40.640.10">
    <property type="entry name" value="Type I PLP-dependent aspartate aminotransferase-like (Major domain)"/>
    <property type="match status" value="1"/>
</dbReference>
<dbReference type="GO" id="GO:0006520">
    <property type="term" value="P:amino acid metabolic process"/>
    <property type="evidence" value="ECO:0000318"/>
    <property type="project" value="GO_Central"/>
</dbReference>
<comment type="cofactor">
    <cofactor evidence="1">
        <name>pyridoxal 5'-phosphate</name>
        <dbReference type="ChEBI" id="CHEBI:597326"/>
    </cofactor>
</comment>
<dbReference type="SUPFAM" id="SSF53383">
    <property type="entry name" value="PLP-dependent transferases"/>
    <property type="match status" value="1"/>
</dbReference>
<dbReference type="InterPro" id="IPR050478">
    <property type="entry name" value="Ethylene_sulfur-biosynth"/>
</dbReference>
<comment type="similarity">
    <text evidence="2">Belongs to the alliinase family.</text>
</comment>
<dbReference type="Pfam" id="PF04863">
    <property type="entry name" value="EGF_alliinase"/>
    <property type="match status" value="1"/>
</dbReference>
<dbReference type="OMA" id="VMSSRWR"/>
<feature type="domain" description="Alliinase EGF-like" evidence="5">
    <location>
        <begin position="35"/>
        <end position="89"/>
    </location>
</feature>
<feature type="transmembrane region" description="Helical" evidence="4">
    <location>
        <begin position="6"/>
        <end position="27"/>
    </location>
</feature>
<dbReference type="Gene3D" id="2.10.25.30">
    <property type="entry name" value="EGF-like, alliinase"/>
    <property type="match status" value="1"/>
</dbReference>
<keyword evidence="4" id="KW-0812">Transmembrane</keyword>
<accession>A0A1U8A7J4</accession>
<dbReference type="STRING" id="4432.A0A1U8A7J4"/>
<dbReference type="PANTHER" id="PTHR43795:SF20">
    <property type="entry name" value="TRYPTOPHAN AMINOTRANSFERASE-RELATED PROTEIN 3"/>
    <property type="match status" value="1"/>
</dbReference>
<keyword evidence="7" id="KW-1185">Reference proteome</keyword>
<reference evidence="8" key="1">
    <citation type="submission" date="2025-08" db="UniProtKB">
        <authorList>
            <consortium name="RefSeq"/>
        </authorList>
    </citation>
    <scope>IDENTIFICATION</scope>
</reference>
<protein>
    <submittedName>
        <fullName evidence="8">Tryptophan aminotransferase-related protein 3-like</fullName>
    </submittedName>
</protein>
<keyword evidence="3" id="KW-0663">Pyridoxal phosphate</keyword>
<dbReference type="CDD" id="cd00609">
    <property type="entry name" value="AAT_like"/>
    <property type="match status" value="1"/>
</dbReference>
<dbReference type="InterPro" id="IPR006948">
    <property type="entry name" value="Alliinase_C"/>
</dbReference>
<dbReference type="InterPro" id="IPR037029">
    <property type="entry name" value="Alliinase_N_sf"/>
</dbReference>
<sequence length="453" mass="50540">MAKLGWKYALCLSSSIFFNILFLSFLLRPQEPRLTWSREAAREAEAIASLSCSGHGRAYLDGLVSQGKPVCLCHTCYEGPDCSDFSPGCPADVDSGDPLFLEPYWMRHAASSAILVAGYHRMSYRYNDSTISTELQKQILQLHAVVGNANTTGRFMVFGTGSTQLLYAAVNALSRDASPSPASVVTAFPFYSVYETQTNLFNSLNSKWQGDSAQWKNVSNPSTNVIEFVTSPNNPDCKLREPVLSGPNVKTVHDHAYYWPHYTAIPAPANEDLMIFTISKITGHAGSRFGWALIKDERVYERMITYVTLNSIGVSHDTQLRALKLLKAIQKDGGKELFEFGYKTIRERWEKLSKRVSASKRFSVPKLAPRYCTYFQKITGPSPAYAWLKCENEEDKDCYAVLKAAGIIGRAGAVFGADSRYVRLSLLKSQDDFDLLMQRIESLVSEEDGPRSI</sequence>
<dbReference type="AlphaFoldDB" id="A0A1U8A7J4"/>
<evidence type="ECO:0000256" key="1">
    <source>
        <dbReference type="ARBA" id="ARBA00001933"/>
    </source>
</evidence>
<name>A0A1U8A7J4_NELNU</name>
<dbReference type="Pfam" id="PF04864">
    <property type="entry name" value="Alliinase_C"/>
    <property type="match status" value="1"/>
</dbReference>
<dbReference type="KEGG" id="nnu:104599967"/>
<dbReference type="Gene3D" id="3.90.1150.10">
    <property type="entry name" value="Aspartate Aminotransferase, domain 1"/>
    <property type="match status" value="1"/>
</dbReference>
<dbReference type="GO" id="GO:0016846">
    <property type="term" value="F:carbon-sulfur lyase activity"/>
    <property type="evidence" value="ECO:0007669"/>
    <property type="project" value="InterPro"/>
</dbReference>
<proteinExistence type="inferred from homology"/>
<dbReference type="InterPro" id="IPR015422">
    <property type="entry name" value="PyrdxlP-dep_Trfase_small"/>
</dbReference>
<dbReference type="Proteomes" id="UP000189703">
    <property type="component" value="Unplaced"/>
</dbReference>
<dbReference type="eggNOG" id="ENOG502QQJV">
    <property type="taxonomic scope" value="Eukaryota"/>
</dbReference>
<evidence type="ECO:0000256" key="4">
    <source>
        <dbReference type="SAM" id="Phobius"/>
    </source>
</evidence>
<evidence type="ECO:0000256" key="2">
    <source>
        <dbReference type="ARBA" id="ARBA00006312"/>
    </source>
</evidence>
<keyword evidence="4" id="KW-1133">Transmembrane helix</keyword>
<evidence type="ECO:0000259" key="5">
    <source>
        <dbReference type="Pfam" id="PF04863"/>
    </source>
</evidence>
<dbReference type="InterPro" id="IPR006947">
    <property type="entry name" value="EGF_alliinase"/>
</dbReference>
<keyword evidence="4" id="KW-0472">Membrane</keyword>
<feature type="domain" description="Alliinase C-terminal" evidence="6">
    <location>
        <begin position="91"/>
        <end position="444"/>
    </location>
</feature>
<dbReference type="InParanoid" id="A0A1U8A7J4"/>